<evidence type="ECO:0000313" key="2">
    <source>
        <dbReference type="EMBL" id="VDO24081.1"/>
    </source>
</evidence>
<proteinExistence type="predicted"/>
<evidence type="ECO:0000313" key="3">
    <source>
        <dbReference type="Proteomes" id="UP000280834"/>
    </source>
</evidence>
<protein>
    <recommendedName>
        <fullName evidence="4">Secreted peptide</fullName>
    </recommendedName>
</protein>
<name>A0A3P7TRC9_9BILA</name>
<feature type="signal peptide" evidence="1">
    <location>
        <begin position="1"/>
        <end position="20"/>
    </location>
</feature>
<reference evidence="2 3" key="1">
    <citation type="submission" date="2018-11" db="EMBL/GenBank/DDBJ databases">
        <authorList>
            <consortium name="Pathogen Informatics"/>
        </authorList>
    </citation>
    <scope>NUCLEOTIDE SEQUENCE [LARGE SCALE GENOMIC DNA]</scope>
</reference>
<dbReference type="EMBL" id="UZAG01015893">
    <property type="protein sequence ID" value="VDO24081.1"/>
    <property type="molecule type" value="Genomic_DNA"/>
</dbReference>
<keyword evidence="3" id="KW-1185">Reference proteome</keyword>
<organism evidence="2 3">
    <name type="scientific">Brugia timori</name>
    <dbReference type="NCBI Taxonomy" id="42155"/>
    <lineage>
        <taxon>Eukaryota</taxon>
        <taxon>Metazoa</taxon>
        <taxon>Ecdysozoa</taxon>
        <taxon>Nematoda</taxon>
        <taxon>Chromadorea</taxon>
        <taxon>Rhabditida</taxon>
        <taxon>Spirurina</taxon>
        <taxon>Spiruromorpha</taxon>
        <taxon>Filarioidea</taxon>
        <taxon>Onchocercidae</taxon>
        <taxon>Brugia</taxon>
    </lineage>
</organism>
<keyword evidence="1" id="KW-0732">Signal</keyword>
<dbReference type="AlphaFoldDB" id="A0A3P7TRC9"/>
<sequence length="52" mass="5605">MLPVVMIVVVMVAIVIVDRGQLQGYLSIGGSNDGDDDCDSRRSSRVVVLGWI</sequence>
<gene>
    <name evidence="2" type="ORF">BTMF_LOCUS7312</name>
</gene>
<evidence type="ECO:0008006" key="4">
    <source>
        <dbReference type="Google" id="ProtNLM"/>
    </source>
</evidence>
<evidence type="ECO:0000256" key="1">
    <source>
        <dbReference type="SAM" id="SignalP"/>
    </source>
</evidence>
<feature type="chain" id="PRO_5018329459" description="Secreted peptide" evidence="1">
    <location>
        <begin position="21"/>
        <end position="52"/>
    </location>
</feature>
<dbReference type="Proteomes" id="UP000280834">
    <property type="component" value="Unassembled WGS sequence"/>
</dbReference>
<accession>A0A3P7TRC9</accession>